<feature type="transmembrane region" description="Helical" evidence="10">
    <location>
        <begin position="249"/>
        <end position="272"/>
    </location>
</feature>
<protein>
    <submittedName>
        <fullName evidence="11">Opt oligopeptide transporter</fullName>
    </submittedName>
</protein>
<feature type="transmembrane region" description="Helical" evidence="10">
    <location>
        <begin position="825"/>
        <end position="847"/>
    </location>
</feature>
<dbReference type="Pfam" id="PF03169">
    <property type="entry name" value="OPT"/>
    <property type="match status" value="1"/>
</dbReference>
<dbReference type="GeneID" id="27727755"/>
<dbReference type="GO" id="GO:0016020">
    <property type="term" value="C:membrane"/>
    <property type="evidence" value="ECO:0007669"/>
    <property type="project" value="UniProtKB-SubCell"/>
</dbReference>
<dbReference type="OrthoDB" id="9986677at2759"/>
<evidence type="ECO:0000256" key="7">
    <source>
        <dbReference type="ARBA" id="ARBA00022989"/>
    </source>
</evidence>
<keyword evidence="3" id="KW-0813">Transport</keyword>
<evidence type="ECO:0000256" key="8">
    <source>
        <dbReference type="ARBA" id="ARBA00023136"/>
    </source>
</evidence>
<evidence type="ECO:0000256" key="1">
    <source>
        <dbReference type="ARBA" id="ARBA00004141"/>
    </source>
</evidence>
<proteinExistence type="inferred from homology"/>
<feature type="transmembrane region" description="Helical" evidence="10">
    <location>
        <begin position="424"/>
        <end position="450"/>
    </location>
</feature>
<keyword evidence="4 10" id="KW-0812">Transmembrane</keyword>
<comment type="caution">
    <text evidence="11">The sequence shown here is derived from an EMBL/GenBank/DDBJ whole genome shotgun (WGS) entry which is preliminary data.</text>
</comment>
<feature type="transmembrane region" description="Helical" evidence="10">
    <location>
        <begin position="504"/>
        <end position="523"/>
    </location>
</feature>
<evidence type="ECO:0000256" key="5">
    <source>
        <dbReference type="ARBA" id="ARBA00022856"/>
    </source>
</evidence>
<feature type="transmembrane region" description="Helical" evidence="10">
    <location>
        <begin position="221"/>
        <end position="237"/>
    </location>
</feature>
<keyword evidence="7 10" id="KW-1133">Transmembrane helix</keyword>
<feature type="transmembrane region" description="Helical" evidence="10">
    <location>
        <begin position="746"/>
        <end position="767"/>
    </location>
</feature>
<dbReference type="NCBIfam" id="TIGR00727">
    <property type="entry name" value="ISP4_OPT"/>
    <property type="match status" value="1"/>
</dbReference>
<sequence length="892" mass="100671">MGNTTEDPEKSQWEPVAPRARDTPDSEPSVSPQSSSAGRERQRPYGNERGSDQAAGALDEEAILENAEDNLHVTEDDLLEARAFAAQYTLEEVKLLMQKVHKVHRHDPNLPLSVVKRIEEFIGNDSVFTHPQKHQALIREMKLEAALITNSSPYAEVRAIVESADDPNTPCSTIRAWFIGLLLSFALAFVNQLFSIRLPSIIVLSNVTQLLGYLLGKLLEYFLPDVGITILGVRHSLNPGRFSKKEHMLITMMANVSFSPPYTNNLIWIQYLPTYFNQSFAGTFGYQILVGLSTNFIGYGLAGLARRFLVYPSYCVWPTSLVTVALNTSLRRELNNKSVEGPGGIRFRASRRFFFATSFSAMVVYFFLPNYLWTSLSNFSWMSWIDPLNRDLNTITGFNTGLGLNPWPTFDWNILLWDNNVDPLMIPFFSTFNKFIGAFCSMFVVLALWYTNAYNTAYLPINSSRFYDNQAFQYSASRVVGEDRMLDHEAYEDYSPPFISAGNIVLFLSYFALYTALLTWVILYHRREIVTAAKSLWASIRGKSEAETVRVPDVHNRLMESYREVPDWWFIVILVVAAALGIAGIAAYETDTTPGVVFYGIALALIFIIPVGLLKAMTGIEVTLNVLAELIGGAMVEGNAISMNYFKTFGYVTCAQAIRFSNNLKLGHYVKVPPRQSFAAQVAATLLSTLVCTGVQVYQMNKIPNVCDEIDAPMKLFCWNVDVIFTSSVFWGTIGPRRIWGPGGLYTATLVGFPLGVVTVLVIYFLSTKFSRWTWLRQVHPVVLVYGGILWAPYNMSYLWPAVPISWLSWIYFKKRFLDLWSKYNFTLSAAFSTGIGISSIIIYFTLQWFEVKIDWWGVSVNSRGCEATPCVLKKLGELTTEYFGPRIGEFH</sequence>
<dbReference type="InterPro" id="IPR004813">
    <property type="entry name" value="OPT"/>
</dbReference>
<feature type="compositionally biased region" description="Low complexity" evidence="9">
    <location>
        <begin position="26"/>
        <end position="36"/>
    </location>
</feature>
<feature type="transmembrane region" description="Helical" evidence="10">
    <location>
        <begin position="353"/>
        <end position="373"/>
    </location>
</feature>
<keyword evidence="6" id="KW-0653">Protein transport</keyword>
<dbReference type="NCBIfam" id="TIGR00728">
    <property type="entry name" value="OPT_sfam"/>
    <property type="match status" value="1"/>
</dbReference>
<dbReference type="RefSeq" id="XP_016640535.1">
    <property type="nucleotide sequence ID" value="XM_016790272.1"/>
</dbReference>
<dbReference type="GO" id="GO:0035673">
    <property type="term" value="F:oligopeptide transmembrane transporter activity"/>
    <property type="evidence" value="ECO:0007669"/>
    <property type="project" value="InterPro"/>
</dbReference>
<comment type="subcellular location">
    <subcellularLocation>
        <location evidence="1">Membrane</location>
        <topology evidence="1">Multi-pass membrane protein</topology>
    </subcellularLocation>
</comment>
<dbReference type="InterPro" id="IPR004648">
    <property type="entry name" value="Oligpept_transpt"/>
</dbReference>
<feature type="transmembrane region" description="Helical" evidence="10">
    <location>
        <begin position="716"/>
        <end position="734"/>
    </location>
</feature>
<evidence type="ECO:0000256" key="2">
    <source>
        <dbReference type="ARBA" id="ARBA00008807"/>
    </source>
</evidence>
<comment type="similarity">
    <text evidence="2">Belongs to the oligopeptide OPT transporter family.</text>
</comment>
<dbReference type="HOGENOM" id="CLU_004965_1_0_1"/>
<feature type="transmembrane region" description="Helical" evidence="10">
    <location>
        <begin position="568"/>
        <end position="588"/>
    </location>
</feature>
<name>A0A084G074_PSEDA</name>
<gene>
    <name evidence="11" type="ORF">SAPIO_CDS8683</name>
</gene>
<evidence type="ECO:0000256" key="4">
    <source>
        <dbReference type="ARBA" id="ARBA00022692"/>
    </source>
</evidence>
<accession>A0A084G074</accession>
<keyword evidence="12" id="KW-1185">Reference proteome</keyword>
<feature type="transmembrane region" description="Helical" evidence="10">
    <location>
        <begin position="284"/>
        <end position="304"/>
    </location>
</feature>
<keyword evidence="8 10" id="KW-0472">Membrane</keyword>
<dbReference type="GO" id="GO:0015031">
    <property type="term" value="P:protein transport"/>
    <property type="evidence" value="ECO:0007669"/>
    <property type="project" value="UniProtKB-KW"/>
</dbReference>
<feature type="transmembrane region" description="Helical" evidence="10">
    <location>
        <begin position="595"/>
        <end position="614"/>
    </location>
</feature>
<dbReference type="GO" id="GO:0005524">
    <property type="term" value="F:ATP binding"/>
    <property type="evidence" value="ECO:0007669"/>
    <property type="project" value="InterPro"/>
</dbReference>
<dbReference type="InterPro" id="IPR036640">
    <property type="entry name" value="ABC1_TM_sf"/>
</dbReference>
<reference evidence="11 12" key="1">
    <citation type="journal article" date="2014" name="Genome Announc.">
        <title>Draft genome sequence of the pathogenic fungus Scedosporium apiospermum.</title>
        <authorList>
            <person name="Vandeputte P."/>
            <person name="Ghamrawi S."/>
            <person name="Rechenmann M."/>
            <person name="Iltis A."/>
            <person name="Giraud S."/>
            <person name="Fleury M."/>
            <person name="Thornton C."/>
            <person name="Delhaes L."/>
            <person name="Meyer W."/>
            <person name="Papon N."/>
            <person name="Bouchara J.P."/>
        </authorList>
    </citation>
    <scope>NUCLEOTIDE SEQUENCE [LARGE SCALE GENOMIC DNA]</scope>
    <source>
        <strain evidence="11 12">IHEM 14462</strain>
    </source>
</reference>
<keyword evidence="5" id="KW-0571">Peptide transport</keyword>
<evidence type="ECO:0000313" key="12">
    <source>
        <dbReference type="Proteomes" id="UP000028545"/>
    </source>
</evidence>
<dbReference type="EMBL" id="JOWA01000121">
    <property type="protein sequence ID" value="KEZ40736.1"/>
    <property type="molecule type" value="Genomic_DNA"/>
</dbReference>
<feature type="transmembrane region" description="Helical" evidence="10">
    <location>
        <begin position="174"/>
        <end position="191"/>
    </location>
</feature>
<evidence type="ECO:0000256" key="3">
    <source>
        <dbReference type="ARBA" id="ARBA00022448"/>
    </source>
</evidence>
<feature type="transmembrane region" description="Helical" evidence="10">
    <location>
        <begin position="798"/>
        <end position="813"/>
    </location>
</feature>
<dbReference type="KEGG" id="sapo:SAPIO_CDS8683"/>
<dbReference type="AlphaFoldDB" id="A0A084G074"/>
<feature type="region of interest" description="Disordered" evidence="9">
    <location>
        <begin position="1"/>
        <end position="53"/>
    </location>
</feature>
<evidence type="ECO:0000256" key="9">
    <source>
        <dbReference type="SAM" id="MobiDB-lite"/>
    </source>
</evidence>
<evidence type="ECO:0000256" key="6">
    <source>
        <dbReference type="ARBA" id="ARBA00022927"/>
    </source>
</evidence>
<dbReference type="VEuPathDB" id="FungiDB:SAPIO_CDS8683"/>
<dbReference type="SUPFAM" id="SSF90123">
    <property type="entry name" value="ABC transporter transmembrane region"/>
    <property type="match status" value="1"/>
</dbReference>
<evidence type="ECO:0000256" key="10">
    <source>
        <dbReference type="SAM" id="Phobius"/>
    </source>
</evidence>
<dbReference type="Proteomes" id="UP000028545">
    <property type="component" value="Unassembled WGS sequence"/>
</dbReference>
<dbReference type="PANTHER" id="PTHR22601">
    <property type="entry name" value="ISP4 LIKE PROTEIN"/>
    <property type="match status" value="1"/>
</dbReference>
<evidence type="ECO:0000313" key="11">
    <source>
        <dbReference type="EMBL" id="KEZ40736.1"/>
    </source>
</evidence>
<organism evidence="11 12">
    <name type="scientific">Pseudallescheria apiosperma</name>
    <name type="common">Scedosporium apiospermum</name>
    <dbReference type="NCBI Taxonomy" id="563466"/>
    <lineage>
        <taxon>Eukaryota</taxon>
        <taxon>Fungi</taxon>
        <taxon>Dikarya</taxon>
        <taxon>Ascomycota</taxon>
        <taxon>Pezizomycotina</taxon>
        <taxon>Sordariomycetes</taxon>
        <taxon>Hypocreomycetidae</taxon>
        <taxon>Microascales</taxon>
        <taxon>Microascaceae</taxon>
        <taxon>Scedosporium</taxon>
    </lineage>
</organism>